<feature type="non-terminal residue" evidence="1">
    <location>
        <position position="163"/>
    </location>
</feature>
<gene>
    <name evidence="1" type="ORF">METZ01_LOCUS514417</name>
</gene>
<name>A0A383EYN9_9ZZZZ</name>
<sequence length="163" mass="18612">MNCRFSQRFFVSRLLSLLLVLAIPLAAEDKPLPISDWGALSSWGTKRYKFTRVSPQGQKVETGSLTFETKLTRDGVILKDKFFIEIKGKEVSMDMTQTCLRDQYLSPTRIECKGKGDDEFQTFKATIKDGKATIKGERNKIMEIPKGTVTFFAFFRIVTQLPR</sequence>
<organism evidence="1">
    <name type="scientific">marine metagenome</name>
    <dbReference type="NCBI Taxonomy" id="408172"/>
    <lineage>
        <taxon>unclassified sequences</taxon>
        <taxon>metagenomes</taxon>
        <taxon>ecological metagenomes</taxon>
    </lineage>
</organism>
<reference evidence="1" key="1">
    <citation type="submission" date="2018-05" db="EMBL/GenBank/DDBJ databases">
        <authorList>
            <person name="Lanie J.A."/>
            <person name="Ng W.-L."/>
            <person name="Kazmierczak K.M."/>
            <person name="Andrzejewski T.M."/>
            <person name="Davidsen T.M."/>
            <person name="Wayne K.J."/>
            <person name="Tettelin H."/>
            <person name="Glass J.I."/>
            <person name="Rusch D."/>
            <person name="Podicherti R."/>
            <person name="Tsui H.-C.T."/>
            <person name="Winkler M.E."/>
        </authorList>
    </citation>
    <scope>NUCLEOTIDE SEQUENCE</scope>
</reference>
<dbReference type="AlphaFoldDB" id="A0A383EYN9"/>
<accession>A0A383EYN9</accession>
<proteinExistence type="predicted"/>
<dbReference type="EMBL" id="UINC01229735">
    <property type="protein sequence ID" value="SVE61563.1"/>
    <property type="molecule type" value="Genomic_DNA"/>
</dbReference>
<protein>
    <submittedName>
        <fullName evidence="1">Uncharacterized protein</fullName>
    </submittedName>
</protein>
<evidence type="ECO:0000313" key="1">
    <source>
        <dbReference type="EMBL" id="SVE61563.1"/>
    </source>
</evidence>